<protein>
    <submittedName>
        <fullName evidence="1">DUF1501 domain-containing protein</fullName>
    </submittedName>
</protein>
<dbReference type="SUPFAM" id="SSF53649">
    <property type="entry name" value="Alkaline phosphatase-like"/>
    <property type="match status" value="1"/>
</dbReference>
<reference evidence="2" key="1">
    <citation type="journal article" date="2019" name="Int. J. Syst. Evol. Microbiol.">
        <title>The Global Catalogue of Microorganisms (GCM) 10K type strain sequencing project: providing services to taxonomists for standard genome sequencing and annotation.</title>
        <authorList>
            <consortium name="The Broad Institute Genomics Platform"/>
            <consortium name="The Broad Institute Genome Sequencing Center for Infectious Disease"/>
            <person name="Wu L."/>
            <person name="Ma J."/>
        </authorList>
    </citation>
    <scope>NUCLEOTIDE SEQUENCE [LARGE SCALE GENOMIC DNA]</scope>
    <source>
        <strain evidence="2">JCM 17925</strain>
    </source>
</reference>
<dbReference type="InterPro" id="IPR010869">
    <property type="entry name" value="DUF1501"/>
</dbReference>
<comment type="caution">
    <text evidence="1">The sequence shown here is derived from an EMBL/GenBank/DDBJ whole genome shotgun (WGS) entry which is preliminary data.</text>
</comment>
<organism evidence="1 2">
    <name type="scientific">Nibrella viscosa</name>
    <dbReference type="NCBI Taxonomy" id="1084524"/>
    <lineage>
        <taxon>Bacteria</taxon>
        <taxon>Pseudomonadati</taxon>
        <taxon>Bacteroidota</taxon>
        <taxon>Cytophagia</taxon>
        <taxon>Cytophagales</taxon>
        <taxon>Spirosomataceae</taxon>
        <taxon>Nibrella</taxon>
    </lineage>
</organism>
<evidence type="ECO:0000313" key="1">
    <source>
        <dbReference type="EMBL" id="GAA4412616.1"/>
    </source>
</evidence>
<dbReference type="Pfam" id="PF07394">
    <property type="entry name" value="DUF1501"/>
    <property type="match status" value="1"/>
</dbReference>
<proteinExistence type="predicted"/>
<keyword evidence="2" id="KW-1185">Reference proteome</keyword>
<evidence type="ECO:0000313" key="2">
    <source>
        <dbReference type="Proteomes" id="UP001500936"/>
    </source>
</evidence>
<dbReference type="EMBL" id="BAABHB010000009">
    <property type="protein sequence ID" value="GAA4412616.1"/>
    <property type="molecule type" value="Genomic_DNA"/>
</dbReference>
<accession>A0ABP8KPI1</accession>
<dbReference type="Gene3D" id="3.40.720.10">
    <property type="entry name" value="Alkaline Phosphatase, subunit A"/>
    <property type="match status" value="1"/>
</dbReference>
<dbReference type="InterPro" id="IPR017850">
    <property type="entry name" value="Alkaline_phosphatase_core_sf"/>
</dbReference>
<sequence length="520" mass="57964">MSVQRNSIPLFKIPKAEFYSAVPMEKLLKELQQAALQRETRRHFLHTCSTGLGAMALSSVLAGCGFFGRKDEPSADLPTLNDPMSPRSAQYAPKPQRVIYIHLAGSPSQLELFDYKPELQKYHGKDCPQELLTGKKFAFIRGVPKMLGPQGKFAQHGQSGAWVSDYLPHLQGVVDDITFLKAMHTDQFNHAPVQLMMHTGSARLGRPSIGSWVTYGLGTENDNLPGFIVLASGGKQPDAGKSVWGSGFLPSVYQGVQCRTDGDPVLYVSDPEGMPRDIRKQTIEAINQVNQQQYEEVKDPEILTRISQYEMAFRMQMSVPDAMDIKGEPKYMLDMYGADPEQGSFARNCLLARRLVERGVRFVQLFDWGWDTHGTSKDGSIDAGLREKCRQSDQAVAALLTDLKQRGLLDETLVVWGGEFGRTPMQENRDGQVLPFMGRDHHLDAFTVWMAGGGVKRGLSYGETDDIGYYAVKDKVHVHDLQATILHLLGFDHTKLTYQFQGRPFRLTDVAGKVITPILA</sequence>
<dbReference type="Proteomes" id="UP001500936">
    <property type="component" value="Unassembled WGS sequence"/>
</dbReference>
<dbReference type="PANTHER" id="PTHR43737">
    <property type="entry name" value="BLL7424 PROTEIN"/>
    <property type="match status" value="1"/>
</dbReference>
<name>A0ABP8KPI1_9BACT</name>
<dbReference type="PANTHER" id="PTHR43737:SF1">
    <property type="entry name" value="DUF1501 DOMAIN-CONTAINING PROTEIN"/>
    <property type="match status" value="1"/>
</dbReference>
<gene>
    <name evidence="1" type="ORF">GCM10023187_40010</name>
</gene>